<keyword evidence="6" id="KW-0479">Metal-binding</keyword>
<feature type="domain" description="Peptidase M20 dimerisation" evidence="10">
    <location>
        <begin position="174"/>
        <end position="285"/>
    </location>
</feature>
<protein>
    <submittedName>
        <fullName evidence="11">Acetylornithine deacetylase</fullName>
    </submittedName>
</protein>
<evidence type="ECO:0000256" key="3">
    <source>
        <dbReference type="ARBA" id="ARBA00022490"/>
    </source>
</evidence>
<dbReference type="PANTHER" id="PTHR43808:SF31">
    <property type="entry name" value="N-ACETYL-L-CITRULLINE DEACETYLASE"/>
    <property type="match status" value="1"/>
</dbReference>
<dbReference type="Gene3D" id="3.40.630.10">
    <property type="entry name" value="Zn peptidases"/>
    <property type="match status" value="1"/>
</dbReference>
<evidence type="ECO:0000256" key="4">
    <source>
        <dbReference type="ARBA" id="ARBA00022571"/>
    </source>
</evidence>
<keyword evidence="12" id="KW-1185">Reference proteome</keyword>
<dbReference type="OrthoDB" id="9809784at2"/>
<evidence type="ECO:0000256" key="8">
    <source>
        <dbReference type="ARBA" id="ARBA00022833"/>
    </source>
</evidence>
<keyword evidence="8" id="KW-0862">Zinc</keyword>
<dbReference type="RefSeq" id="WP_095595831.1">
    <property type="nucleotide sequence ID" value="NZ_BMKN01000001.1"/>
</dbReference>
<comment type="caution">
    <text evidence="11">The sequence shown here is derived from an EMBL/GenBank/DDBJ whole genome shotgun (WGS) entry which is preliminary data.</text>
</comment>
<comment type="cofactor">
    <cofactor evidence="1">
        <name>Zn(2+)</name>
        <dbReference type="ChEBI" id="CHEBI:29105"/>
    </cofactor>
</comment>
<evidence type="ECO:0000313" key="12">
    <source>
        <dbReference type="Proteomes" id="UP000606730"/>
    </source>
</evidence>
<dbReference type="Pfam" id="PF07687">
    <property type="entry name" value="M20_dimer"/>
    <property type="match status" value="1"/>
</dbReference>
<dbReference type="Gene3D" id="3.30.70.360">
    <property type="match status" value="1"/>
</dbReference>
<reference evidence="11" key="1">
    <citation type="journal article" date="2014" name="Int. J. Syst. Evol. Microbiol.">
        <title>Complete genome sequence of Corynebacterium casei LMG S-19264T (=DSM 44701T), isolated from a smear-ripened cheese.</title>
        <authorList>
            <consortium name="US DOE Joint Genome Institute (JGI-PGF)"/>
            <person name="Walter F."/>
            <person name="Albersmeier A."/>
            <person name="Kalinowski J."/>
            <person name="Ruckert C."/>
        </authorList>
    </citation>
    <scope>NUCLEOTIDE SEQUENCE</scope>
    <source>
        <strain evidence="11">CGMCC 1.16012</strain>
    </source>
</reference>
<keyword evidence="4" id="KW-0055">Arginine biosynthesis</keyword>
<dbReference type="PROSITE" id="PS00759">
    <property type="entry name" value="ARGE_DAPE_CPG2_2"/>
    <property type="match status" value="1"/>
</dbReference>
<organism evidence="11 12">
    <name type="scientific">Actibacterium pelagium</name>
    <dbReference type="NCBI Taxonomy" id="2029103"/>
    <lineage>
        <taxon>Bacteria</taxon>
        <taxon>Pseudomonadati</taxon>
        <taxon>Pseudomonadota</taxon>
        <taxon>Alphaproteobacteria</taxon>
        <taxon>Rhodobacterales</taxon>
        <taxon>Roseobacteraceae</taxon>
        <taxon>Actibacterium</taxon>
    </lineage>
</organism>
<dbReference type="SUPFAM" id="SSF53187">
    <property type="entry name" value="Zn-dependent exopeptidases"/>
    <property type="match status" value="1"/>
</dbReference>
<evidence type="ECO:0000256" key="9">
    <source>
        <dbReference type="ARBA" id="ARBA00023285"/>
    </source>
</evidence>
<dbReference type="SUPFAM" id="SSF55031">
    <property type="entry name" value="Bacterial exopeptidase dimerisation domain"/>
    <property type="match status" value="1"/>
</dbReference>
<keyword evidence="3" id="KW-0963">Cytoplasm</keyword>
<proteinExistence type="inferred from homology"/>
<dbReference type="EMBL" id="BMKN01000001">
    <property type="protein sequence ID" value="GGE47081.1"/>
    <property type="molecule type" value="Genomic_DNA"/>
</dbReference>
<comment type="similarity">
    <text evidence="2">Belongs to the peptidase M20A family. ArgE subfamily.</text>
</comment>
<reference evidence="11" key="2">
    <citation type="submission" date="2020-09" db="EMBL/GenBank/DDBJ databases">
        <authorList>
            <person name="Sun Q."/>
            <person name="Zhou Y."/>
        </authorList>
    </citation>
    <scope>NUCLEOTIDE SEQUENCE</scope>
    <source>
        <strain evidence="11">CGMCC 1.16012</strain>
    </source>
</reference>
<name>A0A917EIK6_9RHOB</name>
<dbReference type="PANTHER" id="PTHR43808">
    <property type="entry name" value="ACETYLORNITHINE DEACETYLASE"/>
    <property type="match status" value="1"/>
</dbReference>
<dbReference type="Pfam" id="PF01546">
    <property type="entry name" value="Peptidase_M20"/>
    <property type="match status" value="1"/>
</dbReference>
<evidence type="ECO:0000313" key="11">
    <source>
        <dbReference type="EMBL" id="GGE47081.1"/>
    </source>
</evidence>
<sequence length="389" mass="41840">MARTLSPRELLEKLVSFPTVSRDSNLPLVDWLEEYLRSQGVAPVRMDSPCGKKAALYAHVGPEIEGAIVLSGHTDVVPVDGQPWNTDPFEVVEKDGKLYGRGTCDMKGYDALAIWALVEAHKMDLERPLQLALSYDEELGCIGAPALIEHMLSHGMPRGATVLVGEPSMMKVVTGHKGMGGFSVHIRGHEVHSSLLPYGVSATMEAGRLIQWANEQNEANAGKVSDLAAPFDPPFTTLHMGVVNGGTASNITALDCRFTFDYRIVPGETTAQWADAFVAEVDKIHARISAIQPDAGVNLVPKFDIPALVPEQNGEAEAIARALTGDNANHVVSYATEAGQFQEAGYSAVVCGPGNIEQAHQPNEYISIAQFEAGQAYMQALLATLQRQG</sequence>
<dbReference type="InterPro" id="IPR050072">
    <property type="entry name" value="Peptidase_M20A"/>
</dbReference>
<dbReference type="GO" id="GO:0006526">
    <property type="term" value="P:L-arginine biosynthetic process"/>
    <property type="evidence" value="ECO:0007669"/>
    <property type="project" value="UniProtKB-KW"/>
</dbReference>
<dbReference type="InterPro" id="IPR002933">
    <property type="entry name" value="Peptidase_M20"/>
</dbReference>
<dbReference type="InterPro" id="IPR001261">
    <property type="entry name" value="ArgE/DapE_CS"/>
</dbReference>
<dbReference type="NCBIfam" id="NF005710">
    <property type="entry name" value="PRK07522.1"/>
    <property type="match status" value="1"/>
</dbReference>
<evidence type="ECO:0000256" key="7">
    <source>
        <dbReference type="ARBA" id="ARBA00022801"/>
    </source>
</evidence>
<dbReference type="InterPro" id="IPR010169">
    <property type="entry name" value="AcOrn-deacetyl"/>
</dbReference>
<gene>
    <name evidence="11" type="primary">argE</name>
    <name evidence="11" type="ORF">GCM10011517_13560</name>
</gene>
<evidence type="ECO:0000256" key="5">
    <source>
        <dbReference type="ARBA" id="ARBA00022605"/>
    </source>
</evidence>
<keyword evidence="9" id="KW-0170">Cobalt</keyword>
<evidence type="ECO:0000256" key="6">
    <source>
        <dbReference type="ARBA" id="ARBA00022723"/>
    </source>
</evidence>
<evidence type="ECO:0000259" key="10">
    <source>
        <dbReference type="Pfam" id="PF07687"/>
    </source>
</evidence>
<dbReference type="GO" id="GO:0046872">
    <property type="term" value="F:metal ion binding"/>
    <property type="evidence" value="ECO:0007669"/>
    <property type="project" value="UniProtKB-KW"/>
</dbReference>
<dbReference type="Proteomes" id="UP000606730">
    <property type="component" value="Unassembled WGS sequence"/>
</dbReference>
<accession>A0A917EIK6</accession>
<dbReference type="AlphaFoldDB" id="A0A917EIK6"/>
<keyword evidence="7" id="KW-0378">Hydrolase</keyword>
<evidence type="ECO:0000256" key="1">
    <source>
        <dbReference type="ARBA" id="ARBA00001947"/>
    </source>
</evidence>
<evidence type="ECO:0000256" key="2">
    <source>
        <dbReference type="ARBA" id="ARBA00005691"/>
    </source>
</evidence>
<keyword evidence="5" id="KW-0028">Amino-acid biosynthesis</keyword>
<dbReference type="GO" id="GO:0008777">
    <property type="term" value="F:acetylornithine deacetylase activity"/>
    <property type="evidence" value="ECO:0007669"/>
    <property type="project" value="TreeGrafter"/>
</dbReference>
<dbReference type="InterPro" id="IPR011650">
    <property type="entry name" value="Peptidase_M20_dimer"/>
</dbReference>
<dbReference type="CDD" id="cd03894">
    <property type="entry name" value="M20_ArgE"/>
    <property type="match status" value="1"/>
</dbReference>
<dbReference type="NCBIfam" id="TIGR01892">
    <property type="entry name" value="AcOrn-deacetyl"/>
    <property type="match status" value="1"/>
</dbReference>
<dbReference type="InterPro" id="IPR036264">
    <property type="entry name" value="Bact_exopeptidase_dim_dom"/>
</dbReference>